<comment type="caution">
    <text evidence="3">The sequence shown here is derived from an EMBL/GenBank/DDBJ whole genome shotgun (WGS) entry which is preliminary data.</text>
</comment>
<evidence type="ECO:0000256" key="2">
    <source>
        <dbReference type="SAM" id="SignalP"/>
    </source>
</evidence>
<organism evidence="3 4">
    <name type="scientific">Galdieria yellowstonensis</name>
    <dbReference type="NCBI Taxonomy" id="3028027"/>
    <lineage>
        <taxon>Eukaryota</taxon>
        <taxon>Rhodophyta</taxon>
        <taxon>Bangiophyceae</taxon>
        <taxon>Galdieriales</taxon>
        <taxon>Galdieriaceae</taxon>
        <taxon>Galdieria</taxon>
    </lineage>
</organism>
<protein>
    <submittedName>
        <fullName evidence="3">Uncharacterized protein</fullName>
    </submittedName>
</protein>
<proteinExistence type="predicted"/>
<keyword evidence="2" id="KW-0732">Signal</keyword>
<evidence type="ECO:0000313" key="3">
    <source>
        <dbReference type="EMBL" id="KAK4529042.1"/>
    </source>
</evidence>
<dbReference type="Proteomes" id="UP001300502">
    <property type="component" value="Unassembled WGS sequence"/>
</dbReference>
<evidence type="ECO:0000313" key="4">
    <source>
        <dbReference type="Proteomes" id="UP001300502"/>
    </source>
</evidence>
<sequence>MIHSRLALSFHLTSTLHSSVACKFEAKCSCKTRSPFRGEGVLNIRRRLANRRNLVYQCTHIQRCGLVASVRHDESTKDYGLASFHWTKIFVADSMKIDRKYTNVWLKDLPNLSVESSETKVSELLGEKFKLGSEEYSTENTSLEAAASLLLPKKFGEDFPLKISDSRISRVFLRQDLINLWNGLMDAQNSRKLNILSAASGLGKSIHLYLIAVFARHFGIPVQYIGNTGALRLEESEHKSIACQYAAMLLFMNSSILDNLAPFYSWRPRYAFSKGAPTKIVAYYALIKGDLEFCSELRRKFMNMKPRNLLMIDEHNVLWQKFGSDPNSWLPFFDFYARSTWSSTWYCKFVIAGSQLYEFENKLPSGYEFSIQYVEPLSLEEFAVWERLSDYPNLKDKRNEVVDLTGLGPHMIGILINLTNAFGDFGFEEVANNFKADISNAMKRRQFEYVDSLNDSKEADFVQMLYKLFLGPEIARITICDNAYRHRGFLITFKDRSLQFYNSAARDILFDTFTQLYFSDSRLIELSQKLKEVRKKGVSGGEYFRELFLGLCLRFCPDIQTHSRVSKRTIHLQSNVLFRFDGKNFDRRLSSIRMSCWIKFIKNFPGFDYAYVDMTDGSWRDSAQLELLFEKSGGSVPLASLLNLLFDETFEVSPVHNAEKKIVDFEVIDSKGLSCRERISILYVTLLTKRNVKAGSAPKFVEFLTFDNFPDKMKPFIDVGQKVRRRHKSQSRRPVKRTESEETSELNVAV</sequence>
<feature type="compositionally biased region" description="Basic residues" evidence="1">
    <location>
        <begin position="726"/>
        <end position="735"/>
    </location>
</feature>
<dbReference type="AlphaFoldDB" id="A0AAV9INP5"/>
<dbReference type="EMBL" id="JANCYU010000074">
    <property type="protein sequence ID" value="KAK4529042.1"/>
    <property type="molecule type" value="Genomic_DNA"/>
</dbReference>
<name>A0AAV9INP5_9RHOD</name>
<dbReference type="PROSITE" id="PS51257">
    <property type="entry name" value="PROKAR_LIPOPROTEIN"/>
    <property type="match status" value="1"/>
</dbReference>
<keyword evidence="4" id="KW-1185">Reference proteome</keyword>
<feature type="signal peptide" evidence="2">
    <location>
        <begin position="1"/>
        <end position="21"/>
    </location>
</feature>
<evidence type="ECO:0000256" key="1">
    <source>
        <dbReference type="SAM" id="MobiDB-lite"/>
    </source>
</evidence>
<feature type="chain" id="PRO_5043564046" evidence="2">
    <location>
        <begin position="22"/>
        <end position="750"/>
    </location>
</feature>
<feature type="region of interest" description="Disordered" evidence="1">
    <location>
        <begin position="726"/>
        <end position="750"/>
    </location>
</feature>
<reference evidence="3 4" key="1">
    <citation type="submission" date="2022-07" db="EMBL/GenBank/DDBJ databases">
        <title>Genome-wide signatures of adaptation to extreme environments.</title>
        <authorList>
            <person name="Cho C.H."/>
            <person name="Yoon H.S."/>
        </authorList>
    </citation>
    <scope>NUCLEOTIDE SEQUENCE [LARGE SCALE GENOMIC DNA]</scope>
    <source>
        <strain evidence="3 4">108.79 E11</strain>
    </source>
</reference>
<accession>A0AAV9INP5</accession>
<gene>
    <name evidence="3" type="ORF">GAYE_SCF72G6992</name>
</gene>